<keyword evidence="3" id="KW-1185">Reference proteome</keyword>
<accession>A0AAV6M786</accession>
<evidence type="ECO:0000313" key="3">
    <source>
        <dbReference type="Proteomes" id="UP000685013"/>
    </source>
</evidence>
<reference evidence="2 3" key="1">
    <citation type="journal article" date="2021" name="Hortic Res">
        <title>The domestication of Cucurbita argyrosperma as revealed by the genome of its wild relative.</title>
        <authorList>
            <person name="Barrera-Redondo J."/>
            <person name="Sanchez-de la Vega G."/>
            <person name="Aguirre-Liguori J.A."/>
            <person name="Castellanos-Morales G."/>
            <person name="Gutierrez-Guerrero Y.T."/>
            <person name="Aguirre-Dugua X."/>
            <person name="Aguirre-Planter E."/>
            <person name="Tenaillon M.I."/>
            <person name="Lira-Saade R."/>
            <person name="Eguiarte L.E."/>
        </authorList>
    </citation>
    <scope>NUCLEOTIDE SEQUENCE [LARGE SCALE GENOMIC DNA]</scope>
    <source>
        <strain evidence="2">JBR-2021</strain>
    </source>
</reference>
<protein>
    <submittedName>
        <fullName evidence="2">Uncharacterized protein</fullName>
    </submittedName>
</protein>
<feature type="non-terminal residue" evidence="2">
    <location>
        <position position="1"/>
    </location>
</feature>
<gene>
    <name evidence="2" type="ORF">SDJN03_26455</name>
</gene>
<feature type="region of interest" description="Disordered" evidence="1">
    <location>
        <begin position="32"/>
        <end position="52"/>
    </location>
</feature>
<proteinExistence type="predicted"/>
<evidence type="ECO:0000313" key="2">
    <source>
        <dbReference type="EMBL" id="KAG6575816.1"/>
    </source>
</evidence>
<dbReference type="AlphaFoldDB" id="A0AAV6M786"/>
<name>A0AAV6M786_9ROSI</name>
<organism evidence="2 3">
    <name type="scientific">Cucurbita argyrosperma subsp. sororia</name>
    <dbReference type="NCBI Taxonomy" id="37648"/>
    <lineage>
        <taxon>Eukaryota</taxon>
        <taxon>Viridiplantae</taxon>
        <taxon>Streptophyta</taxon>
        <taxon>Embryophyta</taxon>
        <taxon>Tracheophyta</taxon>
        <taxon>Spermatophyta</taxon>
        <taxon>Magnoliopsida</taxon>
        <taxon>eudicotyledons</taxon>
        <taxon>Gunneridae</taxon>
        <taxon>Pentapetalae</taxon>
        <taxon>rosids</taxon>
        <taxon>fabids</taxon>
        <taxon>Cucurbitales</taxon>
        <taxon>Cucurbitaceae</taxon>
        <taxon>Cucurbiteae</taxon>
        <taxon>Cucurbita</taxon>
    </lineage>
</organism>
<dbReference type="EMBL" id="JAGKQH010000017">
    <property type="protein sequence ID" value="KAG6575816.1"/>
    <property type="molecule type" value="Genomic_DNA"/>
</dbReference>
<evidence type="ECO:0000256" key="1">
    <source>
        <dbReference type="SAM" id="MobiDB-lite"/>
    </source>
</evidence>
<comment type="caution">
    <text evidence="2">The sequence shown here is derived from an EMBL/GenBank/DDBJ whole genome shotgun (WGS) entry which is preliminary data.</text>
</comment>
<dbReference type="Proteomes" id="UP000685013">
    <property type="component" value="Chromosome 17"/>
</dbReference>
<sequence>MRVGDGAEFPASRRQRLCVQTELDPHRCRLSKKEQSGRVYQRSHRNQRLPESPSVDYWWSSWSEEFPRQGGRYWRCERRGFRGWVVVDLVIHEEMEGNIGGGKAI</sequence>